<gene>
    <name evidence="2" type="ORF">MCNS_22020</name>
</gene>
<dbReference type="Gene3D" id="1.10.287.130">
    <property type="match status" value="1"/>
</dbReference>
<accession>A0A1X1TDE4</accession>
<dbReference type="NCBIfam" id="TIGR00750">
    <property type="entry name" value="lao"/>
    <property type="match status" value="1"/>
</dbReference>
<dbReference type="GO" id="GO:0003924">
    <property type="term" value="F:GTPase activity"/>
    <property type="evidence" value="ECO:0007669"/>
    <property type="project" value="InterPro"/>
</dbReference>
<organism evidence="2 3">
    <name type="scientific">Mycobacterium conspicuum</name>
    <dbReference type="NCBI Taxonomy" id="44010"/>
    <lineage>
        <taxon>Bacteria</taxon>
        <taxon>Bacillati</taxon>
        <taxon>Actinomycetota</taxon>
        <taxon>Actinomycetes</taxon>
        <taxon>Mycobacteriales</taxon>
        <taxon>Mycobacteriaceae</taxon>
        <taxon>Mycobacterium</taxon>
    </lineage>
</organism>
<proteinExistence type="inferred from homology"/>
<sequence>MTSQDLAEAIRSGDRAALPRAITLLESTRADHRERAQQLLLELLPDSGNAHRVGITGVPGVGKSTTIESLGMDLIERGHRVAVLAVDPSSTRTGGSILGDKTRMARLAQHPDAYIRPSPTSGTLGGVAKATRETVVLLEASGFDVILIETVGVGQSEVAVANMVDTFVLLTLARTGDQLQGIKKGVLELADIVVVNKADGAHLAEARKAARELKSALRLIYPRETLWLPPVLTMSAVEGTGLTQVWETVERHREVLTDAGEFEARRRAQQVDWTWQMVRDTVLDRVLSNPEVRKIRAGVERQVKAGELTPALAAQQILKAALL</sequence>
<dbReference type="PANTHER" id="PTHR23408">
    <property type="entry name" value="METHYLMALONYL-COA MUTASE"/>
    <property type="match status" value="1"/>
</dbReference>
<dbReference type="InterPro" id="IPR005129">
    <property type="entry name" value="GTPase_ArgK"/>
</dbReference>
<dbReference type="GO" id="GO:0005737">
    <property type="term" value="C:cytoplasm"/>
    <property type="evidence" value="ECO:0007669"/>
    <property type="project" value="TreeGrafter"/>
</dbReference>
<dbReference type="Gene3D" id="1.20.5.170">
    <property type="match status" value="1"/>
</dbReference>
<dbReference type="NCBIfam" id="NF006958">
    <property type="entry name" value="PRK09435.1"/>
    <property type="match status" value="1"/>
</dbReference>
<dbReference type="RefSeq" id="WP_085232779.1">
    <property type="nucleotide sequence ID" value="NZ_AP022613.1"/>
</dbReference>
<dbReference type="AlphaFoldDB" id="A0A1X1TDE4"/>
<dbReference type="PANTHER" id="PTHR23408:SF3">
    <property type="entry name" value="METHYLMALONIC ACIDURIA TYPE A PROTEIN, MITOCHONDRIAL"/>
    <property type="match status" value="1"/>
</dbReference>
<dbReference type="Pfam" id="PF03308">
    <property type="entry name" value="MeaB"/>
    <property type="match status" value="1"/>
</dbReference>
<dbReference type="STRING" id="44010.AWC00_11515"/>
<dbReference type="EMBL" id="AP022613">
    <property type="protein sequence ID" value="BBZ39139.1"/>
    <property type="molecule type" value="Genomic_DNA"/>
</dbReference>
<reference evidence="2 3" key="1">
    <citation type="journal article" date="2019" name="Emerg. Microbes Infect.">
        <title>Comprehensive subspecies identification of 175 nontuberculous mycobacteria species based on 7547 genomic profiles.</title>
        <authorList>
            <person name="Matsumoto Y."/>
            <person name="Kinjo T."/>
            <person name="Motooka D."/>
            <person name="Nabeya D."/>
            <person name="Jung N."/>
            <person name="Uechi K."/>
            <person name="Horii T."/>
            <person name="Iida T."/>
            <person name="Fujita J."/>
            <person name="Nakamura S."/>
        </authorList>
    </citation>
    <scope>NUCLEOTIDE SEQUENCE [LARGE SCALE GENOMIC DNA]</scope>
    <source>
        <strain evidence="2 3">JCM 14738</strain>
    </source>
</reference>
<dbReference type="Proteomes" id="UP000467385">
    <property type="component" value="Chromosome"/>
</dbReference>
<dbReference type="InterPro" id="IPR027417">
    <property type="entry name" value="P-loop_NTPase"/>
</dbReference>
<evidence type="ECO:0000256" key="1">
    <source>
        <dbReference type="ARBA" id="ARBA00009625"/>
    </source>
</evidence>
<comment type="similarity">
    <text evidence="1">Belongs to the SIMIBI class G3E GTPase family. ArgK/MeaB subfamily.</text>
</comment>
<name>A0A1X1TDE4_9MYCO</name>
<dbReference type="CDD" id="cd03114">
    <property type="entry name" value="MMAA-like"/>
    <property type="match status" value="1"/>
</dbReference>
<keyword evidence="3" id="KW-1185">Reference proteome</keyword>
<evidence type="ECO:0000313" key="3">
    <source>
        <dbReference type="Proteomes" id="UP000467385"/>
    </source>
</evidence>
<dbReference type="OrthoDB" id="9778292at2"/>
<protein>
    <submittedName>
        <fullName evidence="2">Putative GTPase</fullName>
    </submittedName>
</protein>
<evidence type="ECO:0000313" key="2">
    <source>
        <dbReference type="EMBL" id="BBZ39139.1"/>
    </source>
</evidence>
<dbReference type="SUPFAM" id="SSF52540">
    <property type="entry name" value="P-loop containing nucleoside triphosphate hydrolases"/>
    <property type="match status" value="1"/>
</dbReference>
<dbReference type="Gene3D" id="3.40.50.300">
    <property type="entry name" value="P-loop containing nucleotide triphosphate hydrolases"/>
    <property type="match status" value="1"/>
</dbReference>
<dbReference type="GO" id="GO:0005525">
    <property type="term" value="F:GTP binding"/>
    <property type="evidence" value="ECO:0007669"/>
    <property type="project" value="InterPro"/>
</dbReference>